<dbReference type="GO" id="GO:0016491">
    <property type="term" value="F:oxidoreductase activity"/>
    <property type="evidence" value="ECO:0007669"/>
    <property type="project" value="UniProtKB-KW"/>
</dbReference>
<dbReference type="SUPFAM" id="SSF51735">
    <property type="entry name" value="NAD(P)-binding Rossmann-fold domains"/>
    <property type="match status" value="1"/>
</dbReference>
<dbReference type="RefSeq" id="WP_154786570.1">
    <property type="nucleotide sequence ID" value="NZ_WMBB01000002.1"/>
</dbReference>
<accession>A0A6I3KX78</accession>
<evidence type="ECO:0000256" key="2">
    <source>
        <dbReference type="ARBA" id="ARBA00022857"/>
    </source>
</evidence>
<dbReference type="PRINTS" id="PR00081">
    <property type="entry name" value="GDHRDH"/>
</dbReference>
<evidence type="ECO:0000256" key="1">
    <source>
        <dbReference type="ARBA" id="ARBA00006484"/>
    </source>
</evidence>
<keyword evidence="3" id="KW-0560">Oxidoreductase</keyword>
<evidence type="ECO:0000256" key="3">
    <source>
        <dbReference type="ARBA" id="ARBA00023002"/>
    </source>
</evidence>
<organism evidence="4 5">
    <name type="scientific">Nocardia aurantiaca</name>
    <dbReference type="NCBI Taxonomy" id="2675850"/>
    <lineage>
        <taxon>Bacteria</taxon>
        <taxon>Bacillati</taxon>
        <taxon>Actinomycetota</taxon>
        <taxon>Actinomycetes</taxon>
        <taxon>Mycobacteriales</taxon>
        <taxon>Nocardiaceae</taxon>
        <taxon>Nocardia</taxon>
    </lineage>
</organism>
<comment type="caution">
    <text evidence="4">The sequence shown here is derived from an EMBL/GenBank/DDBJ whole genome shotgun (WGS) entry which is preliminary data.</text>
</comment>
<dbReference type="InterPro" id="IPR036291">
    <property type="entry name" value="NAD(P)-bd_dom_sf"/>
</dbReference>
<dbReference type="InterPro" id="IPR002347">
    <property type="entry name" value="SDR_fam"/>
</dbReference>
<name>A0A6I3KX78_9NOCA</name>
<evidence type="ECO:0000313" key="5">
    <source>
        <dbReference type="Proteomes" id="UP000432464"/>
    </source>
</evidence>
<dbReference type="Gene3D" id="3.40.50.720">
    <property type="entry name" value="NAD(P)-binding Rossmann-like Domain"/>
    <property type="match status" value="1"/>
</dbReference>
<proteinExistence type="inferred from homology"/>
<dbReference type="AlphaFoldDB" id="A0A6I3KX78"/>
<reference evidence="4 5" key="1">
    <citation type="submission" date="2019-11" db="EMBL/GenBank/DDBJ databases">
        <title>Nocardia sp. nov. CT2-14 isolated from soil.</title>
        <authorList>
            <person name="Kanchanasin P."/>
            <person name="Tanasupawat S."/>
            <person name="Yuki M."/>
            <person name="Kudo T."/>
        </authorList>
    </citation>
    <scope>NUCLEOTIDE SEQUENCE [LARGE SCALE GENOMIC DNA]</scope>
    <source>
        <strain evidence="4 5">CT2-14</strain>
    </source>
</reference>
<dbReference type="EMBL" id="WMBB01000002">
    <property type="protein sequence ID" value="MTE12079.1"/>
    <property type="molecule type" value="Genomic_DNA"/>
</dbReference>
<evidence type="ECO:0000313" key="4">
    <source>
        <dbReference type="EMBL" id="MTE12079.1"/>
    </source>
</evidence>
<keyword evidence="5" id="KW-1185">Reference proteome</keyword>
<protein>
    <submittedName>
        <fullName evidence="4">SDR family NAD(P)-dependent oxidoreductase</fullName>
    </submittedName>
</protein>
<dbReference type="Pfam" id="PF00106">
    <property type="entry name" value="adh_short"/>
    <property type="match status" value="1"/>
</dbReference>
<dbReference type="Proteomes" id="UP000432464">
    <property type="component" value="Unassembled WGS sequence"/>
</dbReference>
<gene>
    <name evidence="4" type="ORF">GLP40_04655</name>
</gene>
<dbReference type="PANTHER" id="PTHR43963">
    <property type="entry name" value="CARBONYL REDUCTASE 1-RELATED"/>
    <property type="match status" value="1"/>
</dbReference>
<comment type="similarity">
    <text evidence="1">Belongs to the short-chain dehydrogenases/reductases (SDR) family.</text>
</comment>
<dbReference type="PANTHER" id="PTHR43963:SF6">
    <property type="entry name" value="CHAIN DEHYDROGENASE FAMILY PROTEIN, PUTATIVE (AFU_ORTHOLOGUE AFUA_3G15350)-RELATED"/>
    <property type="match status" value="1"/>
</dbReference>
<sequence>MSIALVTGANQGLGRAVAELLARRLEDGSTVYLSGRNAERVTEAASAIPGAEPLVLDVSDDQDVAEAARLIRERHGGIDLVVSNAAARRSADRSDAETIREFVETNNLGTSRMIREFGPLVRTGGRFLIVASAFGSLRYLDPALWHLFDTETRDLADIDRVMLEYADLVEAGKDHEAGWPASINTVSKIGQVASARIFARTDAAARGIYIGAVCPGLVDTEASRPWFTDMSQAQTPEAAAVDVVSLAVDPIDPAVVGQLVQHRVVIGWTTGMDGDPQQPDRR</sequence>
<keyword evidence="2" id="KW-0521">NADP</keyword>